<keyword evidence="2" id="KW-1185">Reference proteome</keyword>
<dbReference type="PANTHER" id="PTHR43068:SF1">
    <property type="entry name" value="SLR1854 PROTEIN"/>
    <property type="match status" value="1"/>
</dbReference>
<comment type="caution">
    <text evidence="1">The sequence shown here is derived from an EMBL/GenBank/DDBJ whole genome shotgun (WGS) entry which is preliminary data.</text>
</comment>
<dbReference type="PANTHER" id="PTHR43068">
    <property type="entry name" value="SLR1854 PROTEIN"/>
    <property type="match status" value="1"/>
</dbReference>
<accession>A0AAE0WJD6</accession>
<gene>
    <name evidence="1" type="ORF">LTR78_007378</name>
</gene>
<evidence type="ECO:0000313" key="2">
    <source>
        <dbReference type="Proteomes" id="UP001274830"/>
    </source>
</evidence>
<evidence type="ECO:0008006" key="3">
    <source>
        <dbReference type="Google" id="ProtNLM"/>
    </source>
</evidence>
<reference evidence="1" key="1">
    <citation type="submission" date="2023-07" db="EMBL/GenBank/DDBJ databases">
        <title>Black Yeasts Isolated from many extreme environments.</title>
        <authorList>
            <person name="Coleine C."/>
            <person name="Stajich J.E."/>
            <person name="Selbmann L."/>
        </authorList>
    </citation>
    <scope>NUCLEOTIDE SEQUENCE</scope>
    <source>
        <strain evidence="1">CCFEE 5485</strain>
    </source>
</reference>
<dbReference type="InterPro" id="IPR029062">
    <property type="entry name" value="Class_I_gatase-like"/>
</dbReference>
<dbReference type="Proteomes" id="UP001274830">
    <property type="component" value="Unassembled WGS sequence"/>
</dbReference>
<dbReference type="SUPFAM" id="SSF52317">
    <property type="entry name" value="Class I glutamine amidotransferase-like"/>
    <property type="match status" value="1"/>
</dbReference>
<proteinExistence type="predicted"/>
<dbReference type="EMBL" id="JAUTXT010000030">
    <property type="protein sequence ID" value="KAK3672792.1"/>
    <property type="molecule type" value="Genomic_DNA"/>
</dbReference>
<protein>
    <recommendedName>
        <fullName evidence="3">Class I glutamine amidotransferase-like protein</fullName>
    </recommendedName>
</protein>
<sequence>MTTKIAVFLMADYGHDPTETAIPYKVFDEAGIQISFATEKGSPVACDSKMLTGWTQKMLGADAGAIAAYNEMSQSKEWQSPVSYSDAKFTLLNYDLVFLPGGHEKGVRQLLDSKRAQELVVEYFANLKKPSTKVCAAVCHGVQLLAHSKRADGKSVLHDLSTTALPSVFENTVDYGTRVFLGDYYKTYGAGTKNVEQIVRDALADPARQWKSSGNPGAPFVVEDEKHNYVSGRWPGDAEVLAKRTVELLFKKR</sequence>
<name>A0AAE0WJD6_9PEZI</name>
<dbReference type="Pfam" id="PF17124">
    <property type="entry name" value="ThiJ_like"/>
    <property type="match status" value="1"/>
</dbReference>
<evidence type="ECO:0000313" key="1">
    <source>
        <dbReference type="EMBL" id="KAK3672792.1"/>
    </source>
</evidence>
<organism evidence="1 2">
    <name type="scientific">Recurvomyces mirabilis</name>
    <dbReference type="NCBI Taxonomy" id="574656"/>
    <lineage>
        <taxon>Eukaryota</taxon>
        <taxon>Fungi</taxon>
        <taxon>Dikarya</taxon>
        <taxon>Ascomycota</taxon>
        <taxon>Pezizomycotina</taxon>
        <taxon>Dothideomycetes</taxon>
        <taxon>Dothideomycetidae</taxon>
        <taxon>Mycosphaerellales</taxon>
        <taxon>Teratosphaeriaceae</taxon>
        <taxon>Recurvomyces</taxon>
    </lineage>
</organism>
<dbReference type="Gene3D" id="3.40.50.880">
    <property type="match status" value="1"/>
</dbReference>
<dbReference type="AlphaFoldDB" id="A0AAE0WJD6"/>
<dbReference type="InterPro" id="IPR032633">
    <property type="entry name" value="ThiJ-like"/>
</dbReference>